<dbReference type="STRING" id="1246626.BleG1_2059"/>
<protein>
    <submittedName>
        <fullName evidence="1">Uncharacterized protein</fullName>
    </submittedName>
</protein>
<name>A0A060LWS6_9BACI</name>
<accession>A0A060LWS6</accession>
<dbReference type="AlphaFoldDB" id="A0A060LWS6"/>
<proteinExistence type="predicted"/>
<reference evidence="1 2" key="1">
    <citation type="journal article" date="2014" name="Gene">
        <title>A comparative genomic analysis of the alkalitolerant soil bacterium Bacillus lehensis G1.</title>
        <authorList>
            <person name="Noor Y.M."/>
            <person name="Samsulrizal N.H."/>
            <person name="Jema'on N.A."/>
            <person name="Low K.O."/>
            <person name="Ramli A.N."/>
            <person name="Alias N.I."/>
            <person name="Damis S.I."/>
            <person name="Fuzi S.F."/>
            <person name="Isa M.N."/>
            <person name="Murad A.M."/>
            <person name="Raih M.F."/>
            <person name="Bakar F.D."/>
            <person name="Najimudin N."/>
            <person name="Mahadi N.M."/>
            <person name="Illias R.M."/>
        </authorList>
    </citation>
    <scope>NUCLEOTIDE SEQUENCE [LARGE SCALE GENOMIC DNA]</scope>
    <source>
        <strain evidence="1 2">G1</strain>
    </source>
</reference>
<organism evidence="1 2">
    <name type="scientific">Shouchella lehensis G1</name>
    <dbReference type="NCBI Taxonomy" id="1246626"/>
    <lineage>
        <taxon>Bacteria</taxon>
        <taxon>Bacillati</taxon>
        <taxon>Bacillota</taxon>
        <taxon>Bacilli</taxon>
        <taxon>Bacillales</taxon>
        <taxon>Bacillaceae</taxon>
        <taxon>Shouchella</taxon>
    </lineage>
</organism>
<dbReference type="HOGENOM" id="CLU_3196157_0_0_9"/>
<dbReference type="EMBL" id="CP003923">
    <property type="protein sequence ID" value="AIC94637.1"/>
    <property type="molecule type" value="Genomic_DNA"/>
</dbReference>
<keyword evidence="2" id="KW-1185">Reference proteome</keyword>
<sequence length="45" mass="5439">MNGEHIGMLLTKIEKVNMWNREQKNDIDDELDKIRVAFPVLFHYH</sequence>
<evidence type="ECO:0000313" key="1">
    <source>
        <dbReference type="EMBL" id="AIC94637.1"/>
    </source>
</evidence>
<dbReference type="Proteomes" id="UP000027142">
    <property type="component" value="Chromosome"/>
</dbReference>
<gene>
    <name evidence="1" type="ORF">BleG1_2059</name>
</gene>
<dbReference type="PATRIC" id="fig|1246626.3.peg.2059"/>
<dbReference type="KEGG" id="ble:BleG1_2059"/>
<evidence type="ECO:0000313" key="2">
    <source>
        <dbReference type="Proteomes" id="UP000027142"/>
    </source>
</evidence>